<feature type="region of interest" description="Disordered" evidence="1">
    <location>
        <begin position="1"/>
        <end position="20"/>
    </location>
</feature>
<evidence type="ECO:0000256" key="1">
    <source>
        <dbReference type="SAM" id="MobiDB-lite"/>
    </source>
</evidence>
<dbReference type="HOGENOM" id="CLU_2654732_0_0_1"/>
<reference evidence="2 3" key="1">
    <citation type="journal article" date="2011" name="Proc. Natl. Acad. Sci. U.S.A.">
        <title>Genome and transcriptome analyses of the mountain pine beetle-fungal symbiont Grosmannia clavigera, a lodgepole pine pathogen.</title>
        <authorList>
            <person name="DiGuistini S."/>
            <person name="Wang Y."/>
            <person name="Liao N.Y."/>
            <person name="Taylor G."/>
            <person name="Tanguay P."/>
            <person name="Feau N."/>
            <person name="Henrissat B."/>
            <person name="Chan S.K."/>
            <person name="Hesse-Orce U."/>
            <person name="Alamouti S.M."/>
            <person name="Tsui C.K.M."/>
            <person name="Docking R.T."/>
            <person name="Levasseur A."/>
            <person name="Haridas S."/>
            <person name="Robertson G."/>
            <person name="Birol I."/>
            <person name="Holt R.A."/>
            <person name="Marra M.A."/>
            <person name="Hamelin R.C."/>
            <person name="Hirst M."/>
            <person name="Jones S.J.M."/>
            <person name="Bohlmann J."/>
            <person name="Breuil C."/>
        </authorList>
    </citation>
    <scope>NUCLEOTIDE SEQUENCE [LARGE SCALE GENOMIC DNA]</scope>
    <source>
        <strain evidence="3">kw1407 / UAMH 11150</strain>
    </source>
</reference>
<dbReference type="GeneID" id="25980319"/>
<organism evidence="3">
    <name type="scientific">Grosmannia clavigera (strain kw1407 / UAMH 11150)</name>
    <name type="common">Blue stain fungus</name>
    <name type="synonym">Graphiocladiella clavigera</name>
    <dbReference type="NCBI Taxonomy" id="655863"/>
    <lineage>
        <taxon>Eukaryota</taxon>
        <taxon>Fungi</taxon>
        <taxon>Dikarya</taxon>
        <taxon>Ascomycota</taxon>
        <taxon>Pezizomycotina</taxon>
        <taxon>Sordariomycetes</taxon>
        <taxon>Sordariomycetidae</taxon>
        <taxon>Ophiostomatales</taxon>
        <taxon>Ophiostomataceae</taxon>
        <taxon>Leptographium</taxon>
    </lineage>
</organism>
<proteinExistence type="predicted"/>
<dbReference type="EMBL" id="GL629729">
    <property type="protein sequence ID" value="EFX06520.1"/>
    <property type="molecule type" value="Genomic_DNA"/>
</dbReference>
<dbReference type="Proteomes" id="UP000007796">
    <property type="component" value="Unassembled WGS sequence"/>
</dbReference>
<protein>
    <submittedName>
        <fullName evidence="2">Uncharacterized protein</fullName>
    </submittedName>
</protein>
<name>F0X707_GROCL</name>
<keyword evidence="3" id="KW-1185">Reference proteome</keyword>
<sequence>MTDDSDTEASFDRRDSSPISMQPAFCNAALVRLMADKDGETYQFADLLELVVWHAESEKDHLRGKREKEEAVGWAE</sequence>
<dbReference type="RefSeq" id="XP_014176002.1">
    <property type="nucleotide sequence ID" value="XM_014320527.1"/>
</dbReference>
<evidence type="ECO:0000313" key="3">
    <source>
        <dbReference type="Proteomes" id="UP000007796"/>
    </source>
</evidence>
<gene>
    <name evidence="2" type="ORF">CMQ_6841</name>
</gene>
<accession>F0X707</accession>
<dbReference type="AlphaFoldDB" id="F0X707"/>
<dbReference type="InParanoid" id="F0X707"/>
<evidence type="ECO:0000313" key="2">
    <source>
        <dbReference type="EMBL" id="EFX06520.1"/>
    </source>
</evidence>